<evidence type="ECO:0000256" key="1">
    <source>
        <dbReference type="SAM" id="MobiDB-lite"/>
    </source>
</evidence>
<feature type="compositionally biased region" description="Low complexity" evidence="1">
    <location>
        <begin position="340"/>
        <end position="355"/>
    </location>
</feature>
<feature type="compositionally biased region" description="Low complexity" evidence="1">
    <location>
        <begin position="295"/>
        <end position="310"/>
    </location>
</feature>
<keyword evidence="3" id="KW-1185">Reference proteome</keyword>
<evidence type="ECO:0000313" key="3">
    <source>
        <dbReference type="Proteomes" id="UP000799753"/>
    </source>
</evidence>
<proteinExistence type="predicted"/>
<dbReference type="OrthoDB" id="5327145at2759"/>
<dbReference type="AlphaFoldDB" id="A0A6A6SGX7"/>
<feature type="compositionally biased region" description="Basic and acidic residues" evidence="1">
    <location>
        <begin position="174"/>
        <end position="184"/>
    </location>
</feature>
<dbReference type="EMBL" id="MU006777">
    <property type="protein sequence ID" value="KAF2645698.1"/>
    <property type="molecule type" value="Genomic_DNA"/>
</dbReference>
<feature type="compositionally biased region" description="Basic and acidic residues" evidence="1">
    <location>
        <begin position="1"/>
        <end position="13"/>
    </location>
</feature>
<reference evidence="2" key="1">
    <citation type="journal article" date="2020" name="Stud. Mycol.">
        <title>101 Dothideomycetes genomes: a test case for predicting lifestyles and emergence of pathogens.</title>
        <authorList>
            <person name="Haridas S."/>
            <person name="Albert R."/>
            <person name="Binder M."/>
            <person name="Bloem J."/>
            <person name="Labutti K."/>
            <person name="Salamov A."/>
            <person name="Andreopoulos B."/>
            <person name="Baker S."/>
            <person name="Barry K."/>
            <person name="Bills G."/>
            <person name="Bluhm B."/>
            <person name="Cannon C."/>
            <person name="Castanera R."/>
            <person name="Culley D."/>
            <person name="Daum C."/>
            <person name="Ezra D."/>
            <person name="Gonzalez J."/>
            <person name="Henrissat B."/>
            <person name="Kuo A."/>
            <person name="Liang C."/>
            <person name="Lipzen A."/>
            <person name="Lutzoni F."/>
            <person name="Magnuson J."/>
            <person name="Mondo S."/>
            <person name="Nolan M."/>
            <person name="Ohm R."/>
            <person name="Pangilinan J."/>
            <person name="Park H.-J."/>
            <person name="Ramirez L."/>
            <person name="Alfaro M."/>
            <person name="Sun H."/>
            <person name="Tritt A."/>
            <person name="Yoshinaga Y."/>
            <person name="Zwiers L.-H."/>
            <person name="Turgeon B."/>
            <person name="Goodwin S."/>
            <person name="Spatafora J."/>
            <person name="Crous P."/>
            <person name="Grigoriev I."/>
        </authorList>
    </citation>
    <scope>NUCLEOTIDE SEQUENCE</scope>
    <source>
        <strain evidence="2">CBS 473.64</strain>
    </source>
</reference>
<name>A0A6A6SGX7_9PLEO</name>
<dbReference type="Proteomes" id="UP000799753">
    <property type="component" value="Unassembled WGS sequence"/>
</dbReference>
<sequence length="446" mass="48107">MDILAARDQENQVHRPKSGLKGLAAKTPAPRAPKTPFKVALNDENGAAKAGKSVLKANGKPDMGAFVTPAGPRSRAPLGMKTTNAKATAFQTPAPPSAKTQKASPRLRRPKVKIHQPEPVAAEEDDVPEIEYMPPKEVPLPDDMDDYLPRDWQFPMFQGKNATRGVWGAYHNPVEADGRTKGEREFDEEIEAGRKRRDAEFDKLFNAQWERDQDEASRYFGVEPLKKAAPPSPTRPGDPKKKTHTGPSTSKAKSAVAALADTHKPNFAATTAASKSRVPDGFIPSKKAPRPVVAPPASRHAAATAASKSTIGYAQGRATTSNPTLRKPLSNVTKPAPFSAATRRPVAPAPAAHVRNPSSISAVPKRRGDFSRSSSTSTQATLVAPPEELPQRTAEEVEREMELLFLQDSDGEDADAWASNFATQLDGGDPFDEDLDGFQMQLPEGL</sequence>
<feature type="compositionally biased region" description="Polar residues" evidence="1">
    <location>
        <begin position="371"/>
        <end position="381"/>
    </location>
</feature>
<feature type="compositionally biased region" description="Polar residues" evidence="1">
    <location>
        <begin position="81"/>
        <end position="91"/>
    </location>
</feature>
<gene>
    <name evidence="2" type="ORF">P280DRAFT_465484</name>
</gene>
<evidence type="ECO:0000313" key="2">
    <source>
        <dbReference type="EMBL" id="KAF2645698.1"/>
    </source>
</evidence>
<feature type="compositionally biased region" description="Low complexity" evidence="1">
    <location>
        <begin position="24"/>
        <end position="36"/>
    </location>
</feature>
<accession>A0A6A6SGX7</accession>
<organism evidence="2 3">
    <name type="scientific">Massarina eburnea CBS 473.64</name>
    <dbReference type="NCBI Taxonomy" id="1395130"/>
    <lineage>
        <taxon>Eukaryota</taxon>
        <taxon>Fungi</taxon>
        <taxon>Dikarya</taxon>
        <taxon>Ascomycota</taxon>
        <taxon>Pezizomycotina</taxon>
        <taxon>Dothideomycetes</taxon>
        <taxon>Pleosporomycetidae</taxon>
        <taxon>Pleosporales</taxon>
        <taxon>Massarineae</taxon>
        <taxon>Massarinaceae</taxon>
        <taxon>Massarina</taxon>
    </lineage>
</organism>
<feature type="compositionally biased region" description="Basic and acidic residues" evidence="1">
    <location>
        <begin position="191"/>
        <end position="217"/>
    </location>
</feature>
<feature type="compositionally biased region" description="Basic residues" evidence="1">
    <location>
        <begin position="105"/>
        <end position="114"/>
    </location>
</feature>
<feature type="region of interest" description="Disordered" evidence="1">
    <location>
        <begin position="172"/>
        <end position="396"/>
    </location>
</feature>
<feature type="region of interest" description="Disordered" evidence="1">
    <location>
        <begin position="1"/>
        <end position="146"/>
    </location>
</feature>
<protein>
    <submittedName>
        <fullName evidence="2">Uncharacterized protein</fullName>
    </submittedName>
</protein>